<feature type="domain" description="ParB-like N-terminal" evidence="1">
    <location>
        <begin position="5"/>
        <end position="98"/>
    </location>
</feature>
<gene>
    <name evidence="2" type="ORF">ENP70_16000</name>
</gene>
<proteinExistence type="predicted"/>
<dbReference type="Gene3D" id="3.90.1530.30">
    <property type="match status" value="1"/>
</dbReference>
<protein>
    <submittedName>
        <fullName evidence="2">Transcriptional regulator</fullName>
    </submittedName>
</protein>
<dbReference type="InterPro" id="IPR036086">
    <property type="entry name" value="ParB/Sulfiredoxin_sf"/>
</dbReference>
<dbReference type="SMART" id="SM00470">
    <property type="entry name" value="ParB"/>
    <property type="match status" value="1"/>
</dbReference>
<evidence type="ECO:0000313" key="2">
    <source>
        <dbReference type="EMBL" id="HEB45159.1"/>
    </source>
</evidence>
<dbReference type="CDD" id="cd16409">
    <property type="entry name" value="ParB_N_like"/>
    <property type="match status" value="1"/>
</dbReference>
<sequence>MATFKTVPIASILVGERARPIDEDHAAAIAASMVDRGLINPLTVRSTPAANGGKTPLTLVAGGHRLRAAELNGWEEIDVIVVSADAVEAQLIELSENIYRNELTPLDRALFVLKFREVYEEKFGKIARGGDRKSKGHGDPLIFAPGRELSERVQERLGIGPKTYQRVTSIGQKLTPALRAAVRGTRAENDQKELLKLAKLPADDQTRVAAGLREGADLKTIWGWLKPKAAPDAASLQDEIFRKMVALVEKADDETLARIVEHIGEKRDLGFLEAAE</sequence>
<accession>A0A7C1NYB8</accession>
<name>A0A7C1NYB8_9HYPH</name>
<comment type="caution">
    <text evidence="2">The sequence shown here is derived from an EMBL/GenBank/DDBJ whole genome shotgun (WGS) entry which is preliminary data.</text>
</comment>
<organism evidence="2">
    <name type="scientific">Agrobacterium albertimagni</name>
    <dbReference type="NCBI Taxonomy" id="147266"/>
    <lineage>
        <taxon>Bacteria</taxon>
        <taxon>Pseudomonadati</taxon>
        <taxon>Pseudomonadota</taxon>
        <taxon>Alphaproteobacteria</taxon>
        <taxon>Hyphomicrobiales</taxon>
        <taxon>Rhizobiaceae</taxon>
        <taxon>Rhizobium/Agrobacterium group</taxon>
        <taxon>Agrobacterium</taxon>
    </lineage>
</organism>
<reference evidence="2" key="1">
    <citation type="journal article" date="2020" name="mSystems">
        <title>Genome- and Community-Level Interaction Insights into Carbon Utilization and Element Cycling Functions of Hydrothermarchaeota in Hydrothermal Sediment.</title>
        <authorList>
            <person name="Zhou Z."/>
            <person name="Liu Y."/>
            <person name="Xu W."/>
            <person name="Pan J."/>
            <person name="Luo Z.H."/>
            <person name="Li M."/>
        </authorList>
    </citation>
    <scope>NUCLEOTIDE SEQUENCE [LARGE SCALE GENOMIC DNA]</scope>
    <source>
        <strain evidence="2">SpSt-243</strain>
    </source>
</reference>
<dbReference type="InterPro" id="IPR003115">
    <property type="entry name" value="ParB_N"/>
</dbReference>
<dbReference type="GO" id="GO:0005694">
    <property type="term" value="C:chromosome"/>
    <property type="evidence" value="ECO:0007669"/>
    <property type="project" value="TreeGrafter"/>
</dbReference>
<dbReference type="EMBL" id="DSKI01000822">
    <property type="protein sequence ID" value="HEB45159.1"/>
    <property type="molecule type" value="Genomic_DNA"/>
</dbReference>
<dbReference type="AlphaFoldDB" id="A0A7C1NYB8"/>
<dbReference type="InterPro" id="IPR050336">
    <property type="entry name" value="Chromosome_partition/occlusion"/>
</dbReference>
<evidence type="ECO:0000259" key="1">
    <source>
        <dbReference type="SMART" id="SM00470"/>
    </source>
</evidence>
<dbReference type="PANTHER" id="PTHR33375">
    <property type="entry name" value="CHROMOSOME-PARTITIONING PROTEIN PARB-RELATED"/>
    <property type="match status" value="1"/>
</dbReference>
<dbReference type="Gene3D" id="1.10.10.2830">
    <property type="match status" value="1"/>
</dbReference>
<dbReference type="Pfam" id="PF02195">
    <property type="entry name" value="ParB_N"/>
    <property type="match status" value="1"/>
</dbReference>
<dbReference type="PANTHER" id="PTHR33375:SF1">
    <property type="entry name" value="CHROMOSOME-PARTITIONING PROTEIN PARB-RELATED"/>
    <property type="match status" value="1"/>
</dbReference>
<dbReference type="SUPFAM" id="SSF110849">
    <property type="entry name" value="ParB/Sulfiredoxin"/>
    <property type="match status" value="1"/>
</dbReference>
<dbReference type="GO" id="GO:0007059">
    <property type="term" value="P:chromosome segregation"/>
    <property type="evidence" value="ECO:0007669"/>
    <property type="project" value="TreeGrafter"/>
</dbReference>